<feature type="domain" description="Ion transport" evidence="6">
    <location>
        <begin position="418"/>
        <end position="702"/>
    </location>
</feature>
<evidence type="ECO:0000256" key="3">
    <source>
        <dbReference type="ARBA" id="ARBA00022989"/>
    </source>
</evidence>
<keyword evidence="8" id="KW-1185">Reference proteome</keyword>
<evidence type="ECO:0000256" key="5">
    <source>
        <dbReference type="SAM" id="Phobius"/>
    </source>
</evidence>
<dbReference type="GO" id="GO:0005886">
    <property type="term" value="C:plasma membrane"/>
    <property type="evidence" value="ECO:0007669"/>
    <property type="project" value="TreeGrafter"/>
</dbReference>
<feature type="transmembrane region" description="Helical" evidence="5">
    <location>
        <begin position="882"/>
        <end position="903"/>
    </location>
</feature>
<feature type="domain" description="Ion transport" evidence="6">
    <location>
        <begin position="15"/>
        <end position="166"/>
    </location>
</feature>
<evidence type="ECO:0000313" key="7">
    <source>
        <dbReference type="EMBL" id="KII61376.1"/>
    </source>
</evidence>
<dbReference type="OMA" id="WINIATL"/>
<feature type="transmembrane region" description="Helical" evidence="5">
    <location>
        <begin position="676"/>
        <end position="698"/>
    </location>
</feature>
<keyword evidence="3 5" id="KW-1133">Transmembrane helix</keyword>
<feature type="transmembrane region" description="Helical" evidence="5">
    <location>
        <begin position="923"/>
        <end position="943"/>
    </location>
</feature>
<feature type="transmembrane region" description="Helical" evidence="5">
    <location>
        <begin position="419"/>
        <end position="440"/>
    </location>
</feature>
<keyword evidence="4 5" id="KW-0472">Membrane</keyword>
<feature type="transmembrane region" description="Helical" evidence="5">
    <location>
        <begin position="65"/>
        <end position="85"/>
    </location>
</feature>
<dbReference type="PANTHER" id="PTHR46141:SF1">
    <property type="entry name" value="SODIUM LEAK CHANNEL NALCN"/>
    <property type="match status" value="1"/>
</dbReference>
<feature type="transmembrane region" description="Helical" evidence="5">
    <location>
        <begin position="452"/>
        <end position="476"/>
    </location>
</feature>
<dbReference type="EMBL" id="JWZT01005339">
    <property type="protein sequence ID" value="KII61376.1"/>
    <property type="molecule type" value="Genomic_DNA"/>
</dbReference>
<name>A0A0C2MI86_THEKT</name>
<feature type="transmembrane region" description="Helical" evidence="5">
    <location>
        <begin position="816"/>
        <end position="834"/>
    </location>
</feature>
<dbReference type="Pfam" id="PF00520">
    <property type="entry name" value="Ion_trans"/>
    <property type="match status" value="3"/>
</dbReference>
<feature type="transmembrane region" description="Helical" evidence="5">
    <location>
        <begin position="488"/>
        <end position="505"/>
    </location>
</feature>
<dbReference type="InterPro" id="IPR005821">
    <property type="entry name" value="Ion_trans_dom"/>
</dbReference>
<evidence type="ECO:0000313" key="8">
    <source>
        <dbReference type="Proteomes" id="UP000031668"/>
    </source>
</evidence>
<sequence length="1230" mass="142220">MPPQDWVVGEFLFPVLNLVAVVLNYFGYYQLDVVYALRVLRIISVHSFIFDYIKRILGNYVRFSASLVLAIAFLIVLTSLSLQLFTGIPTAQDPNTSVLEDFPTSFLNIFIIFLQGGAFGTMLGLAAEVSAALYFFVVLFFVGCHFFSNTIMMSVFITFILANLELTEDEIKEMQKEITVPFDPLDDYAGSSKETQVVRLSDEVNDEFVLPFRFKVFRFFKDSSPSVPIPIELRDSDTPSINRNFMFLYMKDDYPVWDERIYVPKNIRPGTDVYKTHFVTKNFGFNQDDFKPLNLNFEYPSVVEMMKILSAKSSPLHTPITEARKGAFRQIRRASSESATQSNEEKEIATLQKKISNFLEMRARLIETLREQHPLIDKSLFIFDKNNKIRKFCGLVLNSRYDNKDASFVIGNILESQSYFEWVMILLTLVSSVFMMLETAENMVFDQQYTTILEYVFVCIGVTEVILRMISQGLIFTPSAIFNDPSDILNVFVAIINVIHSFYFFQVSPSNKFINSTSYTYFAIFLRTARCIRPFRVVLISKDLFRVIVLLLGGWKNILKVLCLLLILLLFFSYFGYLSFKNRLTRCNDDQIESLNQCQGQYLATLSAVPVTLPTNSSYDSTAFQILVPRMNVSHSRFFFDDFVSAYLSSYIMMTLDSWDSGMAYFKACVGSWVTLYFYAYVFFANLIGVSMFIGVVCQSYNIKTGVALLTKDQRNWSDLTQRIDLTSPEFIPKRPLDVHKARLYDIIMSLPYRIFHSLVSCVSPTALLLYPLNEKNLEAEQYICYIIIMACHVYFLIDLMLKIVAFGFITYFRSLLSKCDTLLIVLTIIVAGLKLSNQFTGIVVLHYIIICSVTIQLILLSARWDALKNLMLTFIMSVVKSLTTITVMFIIMVVYALMGNVLFSRVKFGLTLNRYFNYRTSYNALFMLFILATGDNWSAYLFDSAIQEPMCTYDPDFPVRSDCGGKIAAIIYFITYLLIIQQIVLNLFIANVLSNFAVFCASDEVSGRFKPSDISSYIKLWNKFDKKQKSKISRNYARMLCLEYFYLKGYTSPDDWFIMAQLYEEIDRFIKESYMNQDDVPKEEDSFKTHGTISFRELMLILATRLTDIKVSFKTNELLTRMRFEEDISENVSSSLIWKWYKYMKSMMKNETKNLDDSKTIRLPTERIDLNSSQEKDMPKCKLKFDPESLKKQLDNIKAETPTTDPETIDAFCNWWHDEYLALNTSKQF</sequence>
<feature type="transmembrane region" description="Helical" evidence="5">
    <location>
        <begin position="7"/>
        <end position="27"/>
    </location>
</feature>
<feature type="transmembrane region" description="Helical" evidence="5">
    <location>
        <begin position="783"/>
        <end position="809"/>
    </location>
</feature>
<dbReference type="PANTHER" id="PTHR46141">
    <property type="entry name" value="SODIUM LEAK CHANNEL NON-SELECTIVE PROTEIN"/>
    <property type="match status" value="1"/>
</dbReference>
<evidence type="ECO:0000256" key="1">
    <source>
        <dbReference type="ARBA" id="ARBA00004141"/>
    </source>
</evidence>
<evidence type="ECO:0000256" key="2">
    <source>
        <dbReference type="ARBA" id="ARBA00022692"/>
    </source>
</evidence>
<reference evidence="7 8" key="1">
    <citation type="journal article" date="2014" name="Genome Biol. Evol.">
        <title>The genome of the myxosporean Thelohanellus kitauei shows adaptations to nutrient acquisition within its fish host.</title>
        <authorList>
            <person name="Yang Y."/>
            <person name="Xiong J."/>
            <person name="Zhou Z."/>
            <person name="Huo F."/>
            <person name="Miao W."/>
            <person name="Ran C."/>
            <person name="Liu Y."/>
            <person name="Zhang J."/>
            <person name="Feng J."/>
            <person name="Wang M."/>
            <person name="Wang M."/>
            <person name="Wang L."/>
            <person name="Yao B."/>
        </authorList>
    </citation>
    <scope>NUCLEOTIDE SEQUENCE [LARGE SCALE GENOMIC DNA]</scope>
    <source>
        <strain evidence="7">Wuqing</strain>
    </source>
</reference>
<dbReference type="Proteomes" id="UP000031668">
    <property type="component" value="Unassembled WGS sequence"/>
</dbReference>
<dbReference type="InterPro" id="IPR028823">
    <property type="entry name" value="NALCN"/>
</dbReference>
<accession>A0A0C2MI86</accession>
<dbReference type="Gene3D" id="1.10.287.70">
    <property type="match status" value="3"/>
</dbReference>
<dbReference type="OrthoDB" id="10069766at2759"/>
<feature type="transmembrane region" description="Helical" evidence="5">
    <location>
        <begin position="971"/>
        <end position="994"/>
    </location>
</feature>
<feature type="transmembrane region" description="Helical" evidence="5">
    <location>
        <begin position="133"/>
        <end position="162"/>
    </location>
</feature>
<dbReference type="GO" id="GO:0005261">
    <property type="term" value="F:monoatomic cation channel activity"/>
    <property type="evidence" value="ECO:0007669"/>
    <property type="project" value="InterPro"/>
</dbReference>
<dbReference type="SUPFAM" id="SSF81324">
    <property type="entry name" value="Voltage-gated potassium channels"/>
    <property type="match status" value="2"/>
</dbReference>
<keyword evidence="2 5" id="KW-0812">Transmembrane</keyword>
<organism evidence="7 8">
    <name type="scientific">Thelohanellus kitauei</name>
    <name type="common">Myxosporean</name>
    <dbReference type="NCBI Taxonomy" id="669202"/>
    <lineage>
        <taxon>Eukaryota</taxon>
        <taxon>Metazoa</taxon>
        <taxon>Cnidaria</taxon>
        <taxon>Myxozoa</taxon>
        <taxon>Myxosporea</taxon>
        <taxon>Bivalvulida</taxon>
        <taxon>Platysporina</taxon>
        <taxon>Myxobolidae</taxon>
        <taxon>Thelohanellus</taxon>
    </lineage>
</organism>
<protein>
    <submittedName>
        <fullName evidence="7">Sodium leak channel non-selective protein</fullName>
    </submittedName>
</protein>
<dbReference type="InterPro" id="IPR027359">
    <property type="entry name" value="Volt_channel_dom_sf"/>
</dbReference>
<feature type="domain" description="Ion transport" evidence="6">
    <location>
        <begin position="754"/>
        <end position="998"/>
    </location>
</feature>
<evidence type="ECO:0000259" key="6">
    <source>
        <dbReference type="Pfam" id="PF00520"/>
    </source>
</evidence>
<comment type="subcellular location">
    <subcellularLocation>
        <location evidence="1">Membrane</location>
        <topology evidence="1">Multi-pass membrane protein</topology>
    </subcellularLocation>
</comment>
<feature type="transmembrane region" description="Helical" evidence="5">
    <location>
        <begin position="105"/>
        <end position="126"/>
    </location>
</feature>
<feature type="transmembrane region" description="Helical" evidence="5">
    <location>
        <begin position="638"/>
        <end position="656"/>
    </location>
</feature>
<proteinExistence type="predicted"/>
<dbReference type="Gene3D" id="1.20.120.350">
    <property type="entry name" value="Voltage-gated potassium channels. Chain C"/>
    <property type="match status" value="2"/>
</dbReference>
<dbReference type="GO" id="GO:0032230">
    <property type="term" value="P:positive regulation of synaptic transmission, GABAergic"/>
    <property type="evidence" value="ECO:0007669"/>
    <property type="project" value="TreeGrafter"/>
</dbReference>
<feature type="transmembrane region" description="Helical" evidence="5">
    <location>
        <begin position="558"/>
        <end position="577"/>
    </location>
</feature>
<dbReference type="GO" id="GO:0032224">
    <property type="term" value="P:positive regulation of synaptic transmission, cholinergic"/>
    <property type="evidence" value="ECO:0007669"/>
    <property type="project" value="TreeGrafter"/>
</dbReference>
<feature type="transmembrane region" description="Helical" evidence="5">
    <location>
        <begin position="535"/>
        <end position="552"/>
    </location>
</feature>
<dbReference type="AlphaFoldDB" id="A0A0C2MI86"/>
<comment type="caution">
    <text evidence="7">The sequence shown here is derived from an EMBL/GenBank/DDBJ whole genome shotgun (WGS) entry which is preliminary data.</text>
</comment>
<feature type="transmembrane region" description="Helical" evidence="5">
    <location>
        <begin position="840"/>
        <end position="861"/>
    </location>
</feature>
<gene>
    <name evidence="7" type="ORF">RF11_12790</name>
</gene>
<evidence type="ECO:0000256" key="4">
    <source>
        <dbReference type="ARBA" id="ARBA00023136"/>
    </source>
</evidence>